<sequence length="157" mass="17722">MVMAVTPAFPTLPVTSVLFACTYNMIRSPMAAAIMRHFHGTRVYVDSVGVRDGDEVDPFAVAVMEEMGIDLSKHRCRTFEDLEDTNFDLIVSLSPEAQHRAIEMTRTMACDVEFWNTFDPTLVDGSREAMLEAYRQVRDGLLMKVKQRFPLSRGPSV</sequence>
<dbReference type="AlphaFoldDB" id="A0A418VRT8"/>
<feature type="domain" description="Phosphotyrosine protein phosphatase I" evidence="2">
    <location>
        <begin position="15"/>
        <end position="151"/>
    </location>
</feature>
<reference evidence="3 4" key="1">
    <citation type="submission" date="2018-09" db="EMBL/GenBank/DDBJ databases">
        <authorList>
            <person name="Zhu H."/>
        </authorList>
    </citation>
    <scope>NUCLEOTIDE SEQUENCE [LARGE SCALE GENOMIC DNA]</scope>
    <source>
        <strain evidence="3 4">K2W22B-5</strain>
    </source>
</reference>
<dbReference type="Proteomes" id="UP000283458">
    <property type="component" value="Unassembled WGS sequence"/>
</dbReference>
<evidence type="ECO:0000313" key="4">
    <source>
        <dbReference type="Proteomes" id="UP000283458"/>
    </source>
</evidence>
<evidence type="ECO:0000313" key="3">
    <source>
        <dbReference type="EMBL" id="RJF79195.1"/>
    </source>
</evidence>
<dbReference type="Gene3D" id="3.40.50.2300">
    <property type="match status" value="1"/>
</dbReference>
<dbReference type="GO" id="GO:0046685">
    <property type="term" value="P:response to arsenic-containing substance"/>
    <property type="evidence" value="ECO:0007669"/>
    <property type="project" value="UniProtKB-KW"/>
</dbReference>
<evidence type="ECO:0000256" key="1">
    <source>
        <dbReference type="ARBA" id="ARBA00022849"/>
    </source>
</evidence>
<dbReference type="SMART" id="SM00226">
    <property type="entry name" value="LMWPc"/>
    <property type="match status" value="1"/>
</dbReference>
<organism evidence="3 4">
    <name type="scientific">Azospirillum cavernae</name>
    <dbReference type="NCBI Taxonomy" id="2320860"/>
    <lineage>
        <taxon>Bacteria</taxon>
        <taxon>Pseudomonadati</taxon>
        <taxon>Pseudomonadota</taxon>
        <taxon>Alphaproteobacteria</taxon>
        <taxon>Rhodospirillales</taxon>
        <taxon>Azospirillaceae</taxon>
        <taxon>Azospirillum</taxon>
    </lineage>
</organism>
<evidence type="ECO:0000259" key="2">
    <source>
        <dbReference type="SMART" id="SM00226"/>
    </source>
</evidence>
<dbReference type="InterPro" id="IPR036196">
    <property type="entry name" value="Ptyr_pPase_sf"/>
</dbReference>
<comment type="caution">
    <text evidence="3">The sequence shown here is derived from an EMBL/GenBank/DDBJ whole genome shotgun (WGS) entry which is preliminary data.</text>
</comment>
<name>A0A418VRT8_9PROT</name>
<dbReference type="PANTHER" id="PTHR43428">
    <property type="entry name" value="ARSENATE REDUCTASE"/>
    <property type="match status" value="1"/>
</dbReference>
<dbReference type="PANTHER" id="PTHR43428:SF1">
    <property type="entry name" value="ARSENATE REDUCTASE"/>
    <property type="match status" value="1"/>
</dbReference>
<proteinExistence type="predicted"/>
<dbReference type="SUPFAM" id="SSF52788">
    <property type="entry name" value="Phosphotyrosine protein phosphatases I"/>
    <property type="match status" value="1"/>
</dbReference>
<dbReference type="Pfam" id="PF01451">
    <property type="entry name" value="LMWPc"/>
    <property type="match status" value="1"/>
</dbReference>
<gene>
    <name evidence="3" type="ORF">D3877_20465</name>
</gene>
<accession>A0A418VRT8</accession>
<dbReference type="EMBL" id="QYUL01000003">
    <property type="protein sequence ID" value="RJF79195.1"/>
    <property type="molecule type" value="Genomic_DNA"/>
</dbReference>
<keyword evidence="4" id="KW-1185">Reference proteome</keyword>
<dbReference type="OrthoDB" id="9799372at2"/>
<keyword evidence="1" id="KW-0059">Arsenical resistance</keyword>
<protein>
    <submittedName>
        <fullName evidence="3">Low molecular weight phosphatase family protein</fullName>
    </submittedName>
</protein>
<dbReference type="InterPro" id="IPR023485">
    <property type="entry name" value="Ptyr_pPase"/>
</dbReference>